<evidence type="ECO:0000313" key="2">
    <source>
        <dbReference type="EMBL" id="HIX82201.1"/>
    </source>
</evidence>
<dbReference type="Proteomes" id="UP000886724">
    <property type="component" value="Unassembled WGS sequence"/>
</dbReference>
<comment type="caution">
    <text evidence="2">The sequence shown here is derived from an EMBL/GenBank/DDBJ whole genome shotgun (WGS) entry which is preliminary data.</text>
</comment>
<gene>
    <name evidence="2" type="ORF">H9980_09575</name>
</gene>
<protein>
    <submittedName>
        <fullName evidence="2">Uncharacterized protein</fullName>
    </submittedName>
</protein>
<organism evidence="2 3">
    <name type="scientific">Candidatus Erysipelatoclostridium merdavium</name>
    <dbReference type="NCBI Taxonomy" id="2838566"/>
    <lineage>
        <taxon>Bacteria</taxon>
        <taxon>Bacillati</taxon>
        <taxon>Bacillota</taxon>
        <taxon>Erysipelotrichia</taxon>
        <taxon>Erysipelotrichales</taxon>
        <taxon>Erysipelotrichales incertae sedis</taxon>
    </lineage>
</organism>
<proteinExistence type="predicted"/>
<reference evidence="2" key="2">
    <citation type="submission" date="2021-04" db="EMBL/GenBank/DDBJ databases">
        <authorList>
            <person name="Gilroy R."/>
        </authorList>
    </citation>
    <scope>NUCLEOTIDE SEQUENCE</scope>
    <source>
        <strain evidence="2">ChiGjej1B1-14440</strain>
    </source>
</reference>
<dbReference type="AlphaFoldDB" id="A0A9D1XN09"/>
<feature type="transmembrane region" description="Helical" evidence="1">
    <location>
        <begin position="12"/>
        <end position="32"/>
    </location>
</feature>
<sequence>MTSKNKQPLSKLVIFIYIIAAIMLIAFVLNFYDITTYLLSLHDAGSISFTTQWYDCIMYYVNNTLDYLATAVIIFCLGYIINNIKTNKKVDETPSTQEIDS</sequence>
<name>A0A9D1XN09_9FIRM</name>
<reference evidence="2" key="1">
    <citation type="journal article" date="2021" name="PeerJ">
        <title>Extensive microbial diversity within the chicken gut microbiome revealed by metagenomics and culture.</title>
        <authorList>
            <person name="Gilroy R."/>
            <person name="Ravi A."/>
            <person name="Getino M."/>
            <person name="Pursley I."/>
            <person name="Horton D.L."/>
            <person name="Alikhan N.F."/>
            <person name="Baker D."/>
            <person name="Gharbi K."/>
            <person name="Hall N."/>
            <person name="Watson M."/>
            <person name="Adriaenssens E.M."/>
            <person name="Foster-Nyarko E."/>
            <person name="Jarju S."/>
            <person name="Secka A."/>
            <person name="Antonio M."/>
            <person name="Oren A."/>
            <person name="Chaudhuri R.R."/>
            <person name="La Ragione R."/>
            <person name="Hildebrand F."/>
            <person name="Pallen M.J."/>
        </authorList>
    </citation>
    <scope>NUCLEOTIDE SEQUENCE</scope>
    <source>
        <strain evidence="2">ChiGjej1B1-14440</strain>
    </source>
</reference>
<keyword evidence="1" id="KW-1133">Transmembrane helix</keyword>
<keyword evidence="1" id="KW-0472">Membrane</keyword>
<accession>A0A9D1XN09</accession>
<feature type="transmembrane region" description="Helical" evidence="1">
    <location>
        <begin position="67"/>
        <end position="84"/>
    </location>
</feature>
<evidence type="ECO:0000256" key="1">
    <source>
        <dbReference type="SAM" id="Phobius"/>
    </source>
</evidence>
<evidence type="ECO:0000313" key="3">
    <source>
        <dbReference type="Proteomes" id="UP000886724"/>
    </source>
</evidence>
<keyword evidence="1" id="KW-0812">Transmembrane</keyword>
<dbReference type="EMBL" id="DXET01000216">
    <property type="protein sequence ID" value="HIX82201.1"/>
    <property type="molecule type" value="Genomic_DNA"/>
</dbReference>